<gene>
    <name evidence="1" type="ORF">EII10_00850</name>
</gene>
<reference evidence="1 2" key="1">
    <citation type="submission" date="2018-11" db="EMBL/GenBank/DDBJ databases">
        <title>Genomes From Bacteria Associated with the Canine Oral Cavity: a Test Case for Automated Genome-Based Taxonomic Assignment.</title>
        <authorList>
            <person name="Coil D.A."/>
            <person name="Jospin G."/>
            <person name="Darling A.E."/>
            <person name="Wallis C."/>
            <person name="Davis I.J."/>
            <person name="Harris S."/>
            <person name="Eisen J.A."/>
            <person name="Holcombe L.J."/>
            <person name="O'Flynn C."/>
        </authorList>
    </citation>
    <scope>NUCLEOTIDE SEQUENCE [LARGE SCALE GENOMIC DNA]</scope>
    <source>
        <strain evidence="1 2">OH5050</strain>
    </source>
</reference>
<dbReference type="EMBL" id="RQZC01000001">
    <property type="protein sequence ID" value="RRD30696.1"/>
    <property type="molecule type" value="Genomic_DNA"/>
</dbReference>
<evidence type="ECO:0000313" key="1">
    <source>
        <dbReference type="EMBL" id="RRD30696.1"/>
    </source>
</evidence>
<keyword evidence="2" id="KW-1185">Reference proteome</keyword>
<protein>
    <submittedName>
        <fullName evidence="1">Uncharacterized protein</fullName>
    </submittedName>
</protein>
<sequence length="118" mass="12590">MEDDSFRWQISPVEVQRLSEGAPPAYGLIGDLAVEAGEWFVGATASIVFTAPSEGVHDTTTPEGLAAVVEDYGPWASQVLWEHVSSAARTAAALCPESADHIDIPRRMPPGVVYALPE</sequence>
<dbReference type="Proteomes" id="UP000271272">
    <property type="component" value="Unassembled WGS sequence"/>
</dbReference>
<name>A0A3P1VAP1_9ACTO</name>
<evidence type="ECO:0000313" key="2">
    <source>
        <dbReference type="Proteomes" id="UP000271272"/>
    </source>
</evidence>
<comment type="caution">
    <text evidence="1">The sequence shown here is derived from an EMBL/GenBank/DDBJ whole genome shotgun (WGS) entry which is preliminary data.</text>
</comment>
<dbReference type="AlphaFoldDB" id="A0A3P1VAP1"/>
<proteinExistence type="predicted"/>
<dbReference type="OrthoDB" id="3259409at2"/>
<accession>A0A3P1VAP1</accession>
<dbReference type="RefSeq" id="WP_124932615.1">
    <property type="nucleotide sequence ID" value="NZ_JAGFOU010000008.1"/>
</dbReference>
<organism evidence="1 2">
    <name type="scientific">Actinomyces bowdenii</name>
    <dbReference type="NCBI Taxonomy" id="131109"/>
    <lineage>
        <taxon>Bacteria</taxon>
        <taxon>Bacillati</taxon>
        <taxon>Actinomycetota</taxon>
        <taxon>Actinomycetes</taxon>
        <taxon>Actinomycetales</taxon>
        <taxon>Actinomycetaceae</taxon>
        <taxon>Actinomyces</taxon>
    </lineage>
</organism>